<evidence type="ECO:0000256" key="2">
    <source>
        <dbReference type="ARBA" id="ARBA00022801"/>
    </source>
</evidence>
<evidence type="ECO:0000313" key="4">
    <source>
        <dbReference type="EMBL" id="SHM69247.1"/>
    </source>
</evidence>
<organism evidence="4 5">
    <name type="scientific">Gracilibacillus kekensis</name>
    <dbReference type="NCBI Taxonomy" id="1027249"/>
    <lineage>
        <taxon>Bacteria</taxon>
        <taxon>Bacillati</taxon>
        <taxon>Bacillota</taxon>
        <taxon>Bacilli</taxon>
        <taxon>Bacillales</taxon>
        <taxon>Bacillaceae</taxon>
        <taxon>Gracilibacillus</taxon>
    </lineage>
</organism>
<sequence length="228" mass="26267">MQLLLAGDSTMEKVEDSKYPRMGWGQVLSQYFTNDIQVKNHAASGRSTKSFISEGRWDRLEQDSKKGDYVLIQFGHNDQKQDRERATEPFTSYQDNLRFFISRAHSFDITPILLTSIARRHFDKEGNLLETHGVYPQAVRELAKEENIVCIDMLARTREVLQQAGDEQSKQWFMRLEPGEYRAYPDGEKDDTHLSEKGAHQHCHIFVRELIRLGHPIAHFATGNGVSS</sequence>
<comment type="similarity">
    <text evidence="1">Belongs to the 'GDSL' lipolytic enzyme family.</text>
</comment>
<dbReference type="Proteomes" id="UP000184184">
    <property type="component" value="Unassembled WGS sequence"/>
</dbReference>
<evidence type="ECO:0000313" key="5">
    <source>
        <dbReference type="Proteomes" id="UP000184184"/>
    </source>
</evidence>
<dbReference type="EMBL" id="FRCZ01000001">
    <property type="protein sequence ID" value="SHM69247.1"/>
    <property type="molecule type" value="Genomic_DNA"/>
</dbReference>
<protein>
    <submittedName>
        <fullName evidence="4">Lysophospholipase L1</fullName>
    </submittedName>
</protein>
<dbReference type="CDD" id="cd01821">
    <property type="entry name" value="Rhamnogalacturan_acetylesterase_like"/>
    <property type="match status" value="1"/>
</dbReference>
<gene>
    <name evidence="4" type="ORF">SAMN05216179_0849</name>
</gene>
<accession>A0A1M7KUK9</accession>
<keyword evidence="2" id="KW-0378">Hydrolase</keyword>
<dbReference type="OrthoDB" id="9807041at2"/>
<dbReference type="InterPro" id="IPR037459">
    <property type="entry name" value="RhgT-like"/>
</dbReference>
<dbReference type="STRING" id="1027249.SAMN05216179_0849"/>
<dbReference type="AlphaFoldDB" id="A0A1M7KUK9"/>
<proteinExistence type="inferred from homology"/>
<name>A0A1M7KUK9_9BACI</name>
<evidence type="ECO:0000259" key="3">
    <source>
        <dbReference type="Pfam" id="PF13472"/>
    </source>
</evidence>
<feature type="domain" description="SGNH hydrolase-type esterase" evidence="3">
    <location>
        <begin position="6"/>
        <end position="199"/>
    </location>
</feature>
<dbReference type="SUPFAM" id="SSF52266">
    <property type="entry name" value="SGNH hydrolase"/>
    <property type="match status" value="1"/>
</dbReference>
<dbReference type="GO" id="GO:0016787">
    <property type="term" value="F:hydrolase activity"/>
    <property type="evidence" value="ECO:0007669"/>
    <property type="project" value="UniProtKB-KW"/>
</dbReference>
<dbReference type="PANTHER" id="PTHR43695:SF1">
    <property type="entry name" value="RHAMNOGALACTURONAN ACETYLESTERASE"/>
    <property type="match status" value="1"/>
</dbReference>
<dbReference type="InterPro" id="IPR013830">
    <property type="entry name" value="SGNH_hydro"/>
</dbReference>
<dbReference type="PANTHER" id="PTHR43695">
    <property type="entry name" value="PUTATIVE (AFU_ORTHOLOGUE AFUA_2G17250)-RELATED"/>
    <property type="match status" value="1"/>
</dbReference>
<dbReference type="RefSeq" id="WP_073199922.1">
    <property type="nucleotide sequence ID" value="NZ_FRCZ01000001.1"/>
</dbReference>
<dbReference type="Pfam" id="PF13472">
    <property type="entry name" value="Lipase_GDSL_2"/>
    <property type="match status" value="1"/>
</dbReference>
<dbReference type="Gene3D" id="3.40.50.1110">
    <property type="entry name" value="SGNH hydrolase"/>
    <property type="match status" value="1"/>
</dbReference>
<reference evidence="4 5" key="1">
    <citation type="submission" date="2016-11" db="EMBL/GenBank/DDBJ databases">
        <authorList>
            <person name="Jaros S."/>
            <person name="Januszkiewicz K."/>
            <person name="Wedrychowicz H."/>
        </authorList>
    </citation>
    <scope>NUCLEOTIDE SEQUENCE [LARGE SCALE GENOMIC DNA]</scope>
    <source>
        <strain evidence="4 5">CGMCC 1.10681</strain>
    </source>
</reference>
<dbReference type="InterPro" id="IPR036514">
    <property type="entry name" value="SGNH_hydro_sf"/>
</dbReference>
<keyword evidence="5" id="KW-1185">Reference proteome</keyword>
<evidence type="ECO:0000256" key="1">
    <source>
        <dbReference type="ARBA" id="ARBA00008668"/>
    </source>
</evidence>